<comment type="caution">
    <text evidence="3">The sequence shown here is derived from an EMBL/GenBank/DDBJ whole genome shotgun (WGS) entry which is preliminary data.</text>
</comment>
<accession>A0ABD1YZJ0</accession>
<dbReference type="PANTHER" id="PTHR33324:SF2">
    <property type="entry name" value="MYB_SANT-LIKE DNA-BINDING DOMAIN-CONTAINING PROTEIN"/>
    <property type="match status" value="1"/>
</dbReference>
<evidence type="ECO:0000256" key="1">
    <source>
        <dbReference type="SAM" id="MobiDB-lite"/>
    </source>
</evidence>
<feature type="transmembrane region" description="Helical" evidence="2">
    <location>
        <begin position="83"/>
        <end position="103"/>
    </location>
</feature>
<feature type="compositionally biased region" description="Polar residues" evidence="1">
    <location>
        <begin position="290"/>
        <end position="306"/>
    </location>
</feature>
<keyword evidence="2" id="KW-0472">Membrane</keyword>
<sequence length="359" mass="40387">MRDLLNAALQRKTPSGNGGSAMLQQSGSRRRIEKNVSTSSRHKMNRKEYEMIVGYLEDPEHLAKILGSGRKTKVSGKHPLKQTAFGVMAIHLASLGFLVYIGAIMQKKFDKYLASFKKAREWSMSTGVGLTEEEVTRGMKIEDKLNKKCPFYHKMYAIFGHRANIVPPAIAEDGLPPELEVEEDSSVLITFLDSQVTIEISEQQFDMPIENQFDFQMIGNEGGSNVEGDENAHAETENFDEEFGDDGGVPNDETGRRPEEELEFPKSGTSFGAQPFVHVQLSSVERPRRATSSSQQTNEQVSNETPTVGRDGKRPAQRSNLISVYEDAVKEKTLHRKQIMESKEIFRRTSERKLERGKN</sequence>
<dbReference type="EMBL" id="JBHFFA010000003">
    <property type="protein sequence ID" value="KAL2635804.1"/>
    <property type="molecule type" value="Genomic_DNA"/>
</dbReference>
<name>A0ABD1YZJ0_9MARC</name>
<organism evidence="3 4">
    <name type="scientific">Riccia fluitans</name>
    <dbReference type="NCBI Taxonomy" id="41844"/>
    <lineage>
        <taxon>Eukaryota</taxon>
        <taxon>Viridiplantae</taxon>
        <taxon>Streptophyta</taxon>
        <taxon>Embryophyta</taxon>
        <taxon>Marchantiophyta</taxon>
        <taxon>Marchantiopsida</taxon>
        <taxon>Marchantiidae</taxon>
        <taxon>Marchantiales</taxon>
        <taxon>Ricciaceae</taxon>
        <taxon>Riccia</taxon>
    </lineage>
</organism>
<keyword evidence="2" id="KW-0812">Transmembrane</keyword>
<evidence type="ECO:0000256" key="2">
    <source>
        <dbReference type="SAM" id="Phobius"/>
    </source>
</evidence>
<gene>
    <name evidence="3" type="ORF">R1flu_007283</name>
</gene>
<dbReference type="Proteomes" id="UP001605036">
    <property type="component" value="Unassembled WGS sequence"/>
</dbReference>
<feature type="region of interest" description="Disordered" evidence="1">
    <location>
        <begin position="236"/>
        <end position="321"/>
    </location>
</feature>
<evidence type="ECO:0000313" key="3">
    <source>
        <dbReference type="EMBL" id="KAL2635804.1"/>
    </source>
</evidence>
<dbReference type="PANTHER" id="PTHR33324">
    <property type="entry name" value="EXPRESSED PROTEIN"/>
    <property type="match status" value="1"/>
</dbReference>
<dbReference type="AlphaFoldDB" id="A0ABD1YZJ0"/>
<keyword evidence="2" id="KW-1133">Transmembrane helix</keyword>
<protein>
    <submittedName>
        <fullName evidence="3">Uncharacterized protein</fullName>
    </submittedName>
</protein>
<feature type="region of interest" description="Disordered" evidence="1">
    <location>
        <begin position="1"/>
        <end position="41"/>
    </location>
</feature>
<keyword evidence="4" id="KW-1185">Reference proteome</keyword>
<evidence type="ECO:0000313" key="4">
    <source>
        <dbReference type="Proteomes" id="UP001605036"/>
    </source>
</evidence>
<reference evidence="3 4" key="1">
    <citation type="submission" date="2024-09" db="EMBL/GenBank/DDBJ databases">
        <title>Chromosome-scale assembly of Riccia fluitans.</title>
        <authorList>
            <person name="Paukszto L."/>
            <person name="Sawicki J."/>
            <person name="Karawczyk K."/>
            <person name="Piernik-Szablinska J."/>
            <person name="Szczecinska M."/>
            <person name="Mazdziarz M."/>
        </authorList>
    </citation>
    <scope>NUCLEOTIDE SEQUENCE [LARGE SCALE GENOMIC DNA]</scope>
    <source>
        <strain evidence="3">Rf_01</strain>
        <tissue evidence="3">Aerial parts of the thallus</tissue>
    </source>
</reference>
<proteinExistence type="predicted"/>